<proteinExistence type="predicted"/>
<comment type="caution">
    <text evidence="1">The sequence shown here is derived from an EMBL/GenBank/DDBJ whole genome shotgun (WGS) entry which is preliminary data.</text>
</comment>
<organism evidence="1">
    <name type="scientific">marine sediment metagenome</name>
    <dbReference type="NCBI Taxonomy" id="412755"/>
    <lineage>
        <taxon>unclassified sequences</taxon>
        <taxon>metagenomes</taxon>
        <taxon>ecological metagenomes</taxon>
    </lineage>
</organism>
<evidence type="ECO:0000313" key="1">
    <source>
        <dbReference type="EMBL" id="KKL85661.1"/>
    </source>
</evidence>
<evidence type="ECO:0008006" key="2">
    <source>
        <dbReference type="Google" id="ProtNLM"/>
    </source>
</evidence>
<reference evidence="1" key="1">
    <citation type="journal article" date="2015" name="Nature">
        <title>Complex archaea that bridge the gap between prokaryotes and eukaryotes.</title>
        <authorList>
            <person name="Spang A."/>
            <person name="Saw J.H."/>
            <person name="Jorgensen S.L."/>
            <person name="Zaremba-Niedzwiedzka K."/>
            <person name="Martijn J."/>
            <person name="Lind A.E."/>
            <person name="van Eijk R."/>
            <person name="Schleper C."/>
            <person name="Guy L."/>
            <person name="Ettema T.J."/>
        </authorList>
    </citation>
    <scope>NUCLEOTIDE SEQUENCE</scope>
</reference>
<accession>A0A0F9G5C6</accession>
<name>A0A0F9G5C6_9ZZZZ</name>
<dbReference type="AlphaFoldDB" id="A0A0F9G5C6"/>
<sequence length="309" mass="34809">MADGPMGLNLQPYLIDIEDIEIGDTLRIDHDDCPAGTDTRRRLYITRPQSNPTSVVAYCHNCQEGGYHITGQHSSFRRTRHENQPLTNVHEVNDHMTTPPNLLKNLTAWPMLAQAWAYKNKLDSDLGRTYGIAYDPSSDRVYLPRYDWMSMDQKGTDGHFGSLTGYQLRNVDPKSKRPKYYTVVTHDDPGYTLLKADRNGDNSPTRAVLVEDYISGMHIIAATAHGPLNTIVVVNYGTKVNLPALYSCAQVGHAVVWLDNDSDHVREQADQMARTINMINSQCLVRVIESRSDPKHYVPDTIRNILGDS</sequence>
<protein>
    <recommendedName>
        <fullName evidence="2">Toprim domain-containing protein</fullName>
    </recommendedName>
</protein>
<gene>
    <name evidence="1" type="ORF">LCGC14_1952520</name>
</gene>
<dbReference type="EMBL" id="LAZR01021344">
    <property type="protein sequence ID" value="KKL85661.1"/>
    <property type="molecule type" value="Genomic_DNA"/>
</dbReference>